<dbReference type="EMBL" id="JAKGAS010000016">
    <property type="protein sequence ID" value="MCF2950223.1"/>
    <property type="molecule type" value="Genomic_DNA"/>
</dbReference>
<gene>
    <name evidence="2" type="ORF">L0668_19095</name>
</gene>
<dbReference type="RefSeq" id="WP_235314324.1">
    <property type="nucleotide sequence ID" value="NZ_JAKGAS010000016.1"/>
</dbReference>
<keyword evidence="1" id="KW-1133">Transmembrane helix</keyword>
<dbReference type="Proteomes" id="UP001521137">
    <property type="component" value="Unassembled WGS sequence"/>
</dbReference>
<reference evidence="2 3" key="1">
    <citation type="submission" date="2022-01" db="EMBL/GenBank/DDBJ databases">
        <title>Paraglaciecola sp. G1-23.</title>
        <authorList>
            <person name="Jin M.S."/>
            <person name="Han D.M."/>
            <person name="Kim H.M."/>
            <person name="Jeon C.O."/>
        </authorList>
    </citation>
    <scope>NUCLEOTIDE SEQUENCE [LARGE SCALE GENOMIC DNA]</scope>
    <source>
        <strain evidence="2 3">G1-23</strain>
    </source>
</reference>
<organism evidence="2 3">
    <name type="scientific">Paraglaciecola algarum</name>
    <dbReference type="NCBI Taxonomy" id="3050085"/>
    <lineage>
        <taxon>Bacteria</taxon>
        <taxon>Pseudomonadati</taxon>
        <taxon>Pseudomonadota</taxon>
        <taxon>Gammaproteobacteria</taxon>
        <taxon>Alteromonadales</taxon>
        <taxon>Alteromonadaceae</taxon>
        <taxon>Paraglaciecola</taxon>
    </lineage>
</organism>
<evidence type="ECO:0000313" key="2">
    <source>
        <dbReference type="EMBL" id="MCF2950223.1"/>
    </source>
</evidence>
<keyword evidence="1" id="KW-0812">Transmembrane</keyword>
<sequence length="203" mass="21321">MSDSPHNTEGTIKQEKTNISAVQFSVQQLFFALIGTLGVVISTIVGAGWYMYTQGVFNPDEEARRAASEARYGFEKAQADLVAARTKIESLNAKLSESGAAIASLEAGLELKKSELDFHVNQNTLVTQIIVACINATTAGEESEEATATAKPGQYNYAGGAGTAAAAAAITAVVKAQSGSRVTADCAKVFSEKIEPLLKRTAN</sequence>
<feature type="transmembrane region" description="Helical" evidence="1">
    <location>
        <begin position="29"/>
        <end position="52"/>
    </location>
</feature>
<evidence type="ECO:0000313" key="3">
    <source>
        <dbReference type="Proteomes" id="UP001521137"/>
    </source>
</evidence>
<keyword evidence="1" id="KW-0472">Membrane</keyword>
<comment type="caution">
    <text evidence="2">The sequence shown here is derived from an EMBL/GenBank/DDBJ whole genome shotgun (WGS) entry which is preliminary data.</text>
</comment>
<proteinExistence type="predicted"/>
<name>A0ABS9DB85_9ALTE</name>
<protein>
    <submittedName>
        <fullName evidence="2">Uncharacterized protein</fullName>
    </submittedName>
</protein>
<evidence type="ECO:0000256" key="1">
    <source>
        <dbReference type="SAM" id="Phobius"/>
    </source>
</evidence>
<keyword evidence="3" id="KW-1185">Reference proteome</keyword>
<accession>A0ABS9DB85</accession>